<dbReference type="AlphaFoldDB" id="A0AAW4ND33"/>
<gene>
    <name evidence="1" type="ORF">KSW80_13240</name>
</gene>
<evidence type="ECO:0000313" key="1">
    <source>
        <dbReference type="EMBL" id="MBV3409352.1"/>
    </source>
</evidence>
<comment type="caution">
    <text evidence="1">The sequence shown here is derived from an EMBL/GenBank/DDBJ whole genome shotgun (WGS) entry which is preliminary data.</text>
</comment>
<proteinExistence type="predicted"/>
<sequence length="193" mass="22232">MANLCNTTYKVTGTEKAVKDLWNTLQSMNVNTKDIWLDELAVHYGIDYEGRGIKVRGHIYFGEFEEDDNYKLLTFETETAWTACNDLFDAINEALNAELSISFREIECGCGIYSVHDEGCFFPEECCISSAGEPFEECCEEALDTIEDAINLWCNLTGIELSDKSQEEKVDFINEYEYNDEDTYFNIHPFEFE</sequence>
<dbReference type="EMBL" id="JAHOEP010000047">
    <property type="protein sequence ID" value="MBV3409352.1"/>
    <property type="molecule type" value="Genomic_DNA"/>
</dbReference>
<organism evidence="1 2">
    <name type="scientific">Segatella copri</name>
    <dbReference type="NCBI Taxonomy" id="165179"/>
    <lineage>
        <taxon>Bacteria</taxon>
        <taxon>Pseudomonadati</taxon>
        <taxon>Bacteroidota</taxon>
        <taxon>Bacteroidia</taxon>
        <taxon>Bacteroidales</taxon>
        <taxon>Prevotellaceae</taxon>
        <taxon>Segatella</taxon>
    </lineage>
</organism>
<dbReference type="Proteomes" id="UP001196316">
    <property type="component" value="Unassembled WGS sequence"/>
</dbReference>
<name>A0AAW4ND33_9BACT</name>
<accession>A0AAW4ND33</accession>
<evidence type="ECO:0000313" key="2">
    <source>
        <dbReference type="Proteomes" id="UP001196316"/>
    </source>
</evidence>
<protein>
    <submittedName>
        <fullName evidence="1">Uncharacterized protein</fullName>
    </submittedName>
</protein>
<reference evidence="1" key="1">
    <citation type="submission" date="2021-06" db="EMBL/GenBank/DDBJ databases">
        <title>Collection of gut derived symbiotic bacterial strains cultured from healthy donors.</title>
        <authorList>
            <person name="Lin H."/>
            <person name="Littmann E."/>
            <person name="Pamer E.G."/>
        </authorList>
    </citation>
    <scope>NUCLEOTIDE SEQUENCE</scope>
    <source>
        <strain evidence="1">MSK.21.60</strain>
    </source>
</reference>
<dbReference type="RefSeq" id="WP_217327082.1">
    <property type="nucleotide sequence ID" value="NZ_JAHOEK010000049.1"/>
</dbReference>